<keyword evidence="1" id="KW-0808">Transferase</keyword>
<dbReference type="SUPFAM" id="SSF53335">
    <property type="entry name" value="S-adenosyl-L-methionine-dependent methyltransferases"/>
    <property type="match status" value="1"/>
</dbReference>
<dbReference type="HOGENOM" id="CLU_122293_0_0_11"/>
<name>G4CYI9_9ACTN</name>
<sequence length="209" mass="22490">MSAATIPEDVPSWHNVPVLSIPEIPEPVTKALHNALEMGYFTTTRNETGRFMATLAAGVHGSIGECETGSGAGAAWLRLGARKRTKVISYEPDPTVCARAREVLADLDIDIIEGTWDDLLERGPFGLLSVPIRVARVREVDDILKAVAVGGLVVIDDMPPSHGFPPRDINGTVDTTRLAWLTHPKIHATEIQLASDMAAIVACRLSPRG</sequence>
<reference evidence="1 2" key="1">
    <citation type="submission" date="2011-06" db="EMBL/GenBank/DDBJ databases">
        <authorList>
            <person name="Muzny D."/>
            <person name="Qin X."/>
            <person name="Deng J."/>
            <person name="Jiang H."/>
            <person name="Liu Y."/>
            <person name="Qu J."/>
            <person name="Song X.-Z."/>
            <person name="Zhang L."/>
            <person name="Thornton R."/>
            <person name="Coyle M."/>
            <person name="Francisco L."/>
            <person name="Jackson L."/>
            <person name="Javaid M."/>
            <person name="Korchina V."/>
            <person name="Kovar C."/>
            <person name="Mata R."/>
            <person name="Mathew T."/>
            <person name="Ngo R."/>
            <person name="Nguyen L."/>
            <person name="Nguyen N."/>
            <person name="Okwuonu G."/>
            <person name="Ongeri F."/>
            <person name="Pham C."/>
            <person name="Simmons D."/>
            <person name="Wilczek-Boney K."/>
            <person name="Hale W."/>
            <person name="Jakkamsetti A."/>
            <person name="Pham P."/>
            <person name="Ruth R."/>
            <person name="San Lucas F."/>
            <person name="Warren J."/>
            <person name="Zhang J."/>
            <person name="Zhao Z."/>
            <person name="Zhou C."/>
            <person name="Zhu D."/>
            <person name="Lee S."/>
            <person name="Bess C."/>
            <person name="Blankenburg K."/>
            <person name="Forbes L."/>
            <person name="Fu Q."/>
            <person name="Gubbala S."/>
            <person name="Hirani K."/>
            <person name="Jayaseelan J.C."/>
            <person name="Lara F."/>
            <person name="Munidasa M."/>
            <person name="Palculict T."/>
            <person name="Patil S."/>
            <person name="Pu L.-L."/>
            <person name="Saada N."/>
            <person name="Tang L."/>
            <person name="Weissenberger G."/>
            <person name="Zhu Y."/>
            <person name="Hemphill L."/>
            <person name="Shang Y."/>
            <person name="Youmans B."/>
            <person name="Ayvaz T."/>
            <person name="Ross M."/>
            <person name="Santibanez J."/>
            <person name="Aqrawi P."/>
            <person name="Gross S."/>
            <person name="Joshi V."/>
            <person name="Fowler G."/>
            <person name="Nazareth L."/>
            <person name="Reid J."/>
            <person name="Worley K."/>
            <person name="Petrosino J."/>
            <person name="Highlander S."/>
            <person name="Gibbs R."/>
        </authorList>
    </citation>
    <scope>NUCLEOTIDE SEQUENCE [LARGE SCALE GENOMIC DNA]</scope>
    <source>
        <strain evidence="1 2">ATCC 25577</strain>
    </source>
</reference>
<evidence type="ECO:0000313" key="1">
    <source>
        <dbReference type="EMBL" id="EGY77400.1"/>
    </source>
</evidence>
<evidence type="ECO:0000313" key="2">
    <source>
        <dbReference type="Proteomes" id="UP000005332"/>
    </source>
</evidence>
<accession>G4CYI9</accession>
<dbReference type="AlphaFoldDB" id="G4CYI9"/>
<protein>
    <submittedName>
        <fullName evidence="1">Transferase</fullName>
    </submittedName>
</protein>
<dbReference type="PANTHER" id="PTHR43167">
    <property type="entry name" value="PUTATIVE (AFU_ORTHOLOGUE AFUA_6G01830)-RELATED"/>
    <property type="match status" value="1"/>
</dbReference>
<dbReference type="Gene3D" id="3.40.50.150">
    <property type="entry name" value="Vaccinia Virus protein VP39"/>
    <property type="match status" value="1"/>
</dbReference>
<gene>
    <name evidence="1" type="ORF">HMPREF9153_1596</name>
</gene>
<dbReference type="EMBL" id="AGBA01000014">
    <property type="protein sequence ID" value="EGY77400.1"/>
    <property type="molecule type" value="Genomic_DNA"/>
</dbReference>
<dbReference type="GO" id="GO:0016740">
    <property type="term" value="F:transferase activity"/>
    <property type="evidence" value="ECO:0007669"/>
    <property type="project" value="UniProtKB-KW"/>
</dbReference>
<comment type="caution">
    <text evidence="1">The sequence shown here is derived from an EMBL/GenBank/DDBJ whole genome shotgun (WGS) entry which is preliminary data.</text>
</comment>
<dbReference type="PANTHER" id="PTHR43167:SF1">
    <property type="entry name" value="PUTATIVE (AFU_ORTHOLOGUE AFUA_6G01830)-RELATED"/>
    <property type="match status" value="1"/>
</dbReference>
<keyword evidence="2" id="KW-1185">Reference proteome</keyword>
<proteinExistence type="predicted"/>
<dbReference type="Proteomes" id="UP000005332">
    <property type="component" value="Unassembled WGS sequence"/>
</dbReference>
<dbReference type="PATRIC" id="fig|997355.3.peg.1570"/>
<dbReference type="InterPro" id="IPR029063">
    <property type="entry name" value="SAM-dependent_MTases_sf"/>
</dbReference>
<organism evidence="1 2">
    <name type="scientific">Cutibacterium avidum ATCC 25577</name>
    <dbReference type="NCBI Taxonomy" id="997355"/>
    <lineage>
        <taxon>Bacteria</taxon>
        <taxon>Bacillati</taxon>
        <taxon>Actinomycetota</taxon>
        <taxon>Actinomycetes</taxon>
        <taxon>Propionibacteriales</taxon>
        <taxon>Propionibacteriaceae</taxon>
        <taxon>Cutibacterium</taxon>
    </lineage>
</organism>